<dbReference type="VEuPathDB" id="VectorBase:ISCI004673"/>
<feature type="region of interest" description="Disordered" evidence="1">
    <location>
        <begin position="21"/>
        <end position="260"/>
    </location>
</feature>
<gene>
    <name evidence="2" type="ORF">IscW_ISCW004673</name>
</gene>
<reference evidence="2 4" key="1">
    <citation type="submission" date="2008-03" db="EMBL/GenBank/DDBJ databases">
        <title>Annotation of Ixodes scapularis.</title>
        <authorList>
            <consortium name="Ixodes scapularis Genome Project Consortium"/>
            <person name="Caler E."/>
            <person name="Hannick L.I."/>
            <person name="Bidwell S."/>
            <person name="Joardar V."/>
            <person name="Thiagarajan M."/>
            <person name="Amedeo P."/>
            <person name="Galinsky K.J."/>
            <person name="Schobel S."/>
            <person name="Inman J."/>
            <person name="Hostetler J."/>
            <person name="Miller J."/>
            <person name="Hammond M."/>
            <person name="Megy K."/>
            <person name="Lawson D."/>
            <person name="Kodira C."/>
            <person name="Sutton G."/>
            <person name="Meyer J."/>
            <person name="Hill C.A."/>
            <person name="Birren B."/>
            <person name="Nene V."/>
            <person name="Collins F."/>
            <person name="Alarcon-Chaidez F."/>
            <person name="Wikel S."/>
            <person name="Strausberg R."/>
        </authorList>
    </citation>
    <scope>NUCLEOTIDE SEQUENCE [LARGE SCALE GENOMIC DNA]</scope>
    <source>
        <strain evidence="4">Wikel</strain>
        <strain evidence="2">Wikel colony</strain>
    </source>
</reference>
<evidence type="ECO:0000313" key="4">
    <source>
        <dbReference type="Proteomes" id="UP000001555"/>
    </source>
</evidence>
<dbReference type="PaxDb" id="6945-B7PI57"/>
<protein>
    <submittedName>
        <fullName evidence="2 3">Uncharacterized protein</fullName>
    </submittedName>
</protein>
<proteinExistence type="predicted"/>
<name>B7PI57_IXOSC</name>
<evidence type="ECO:0000313" key="2">
    <source>
        <dbReference type="EMBL" id="EEC06279.1"/>
    </source>
</evidence>
<dbReference type="VEuPathDB" id="VectorBase:ISCW004673"/>
<dbReference type="EnsemblMetazoa" id="ISCW004673-RA">
    <property type="protein sequence ID" value="ISCW004673-PA"/>
    <property type="gene ID" value="ISCW004673"/>
</dbReference>
<dbReference type="EMBL" id="ABJB010063363">
    <property type="status" value="NOT_ANNOTATED_CDS"/>
    <property type="molecule type" value="Genomic_DNA"/>
</dbReference>
<dbReference type="Proteomes" id="UP000001555">
    <property type="component" value="Unassembled WGS sequence"/>
</dbReference>
<dbReference type="HOGENOM" id="CLU_1070714_0_0_1"/>
<dbReference type="InParanoid" id="B7PI57"/>
<dbReference type="EMBL" id="DS716965">
    <property type="protein sequence ID" value="EEC06279.1"/>
    <property type="molecule type" value="Genomic_DNA"/>
</dbReference>
<dbReference type="AlphaFoldDB" id="B7PI57"/>
<sequence length="260" mass="28376">MANANEDAGLLHDLLDQHSQRLEQALGEDRRSSNKSSAPCSWKQVPASVPPWLTPWDELSPRALPAVARQAPSTREPPSGAFGSLNLGRPAAPPADNTQPLPGFSGASNPWLPLSAQEYEPSPAVQQAAAGVHEPPYQPRYDPRPLAPRDPYQPYDLYEPNPAAHTGRQRLFTTTNPQAAATLRKPSSMYSKRPATPPTSEREKLQSSSTSNSPSRFGTAAAGVHEPPYQPRYDPRPLAPRDPYQPYDLYEPNPAAHTGR</sequence>
<organism>
    <name type="scientific">Ixodes scapularis</name>
    <name type="common">Black-legged tick</name>
    <name type="synonym">Deer tick</name>
    <dbReference type="NCBI Taxonomy" id="6945"/>
    <lineage>
        <taxon>Eukaryota</taxon>
        <taxon>Metazoa</taxon>
        <taxon>Ecdysozoa</taxon>
        <taxon>Arthropoda</taxon>
        <taxon>Chelicerata</taxon>
        <taxon>Arachnida</taxon>
        <taxon>Acari</taxon>
        <taxon>Parasitiformes</taxon>
        <taxon>Ixodida</taxon>
        <taxon>Ixodoidea</taxon>
        <taxon>Ixodidae</taxon>
        <taxon>Ixodinae</taxon>
        <taxon>Ixodes</taxon>
    </lineage>
</organism>
<keyword evidence="4" id="KW-1185">Reference proteome</keyword>
<feature type="compositionally biased region" description="Basic and acidic residues" evidence="1">
    <location>
        <begin position="21"/>
        <end position="32"/>
    </location>
</feature>
<evidence type="ECO:0000256" key="1">
    <source>
        <dbReference type="SAM" id="MobiDB-lite"/>
    </source>
</evidence>
<evidence type="ECO:0000313" key="3">
    <source>
        <dbReference type="EnsemblMetazoa" id="ISCW004673-PA"/>
    </source>
</evidence>
<feature type="compositionally biased region" description="Polar residues" evidence="1">
    <location>
        <begin position="206"/>
        <end position="216"/>
    </location>
</feature>
<reference evidence="3" key="2">
    <citation type="submission" date="2020-05" db="UniProtKB">
        <authorList>
            <consortium name="EnsemblMetazoa"/>
        </authorList>
    </citation>
    <scope>IDENTIFICATION</scope>
    <source>
        <strain evidence="3">wikel</strain>
    </source>
</reference>
<accession>B7PI57</accession>